<evidence type="ECO:0000256" key="1">
    <source>
        <dbReference type="ARBA" id="ARBA00004651"/>
    </source>
</evidence>
<dbReference type="InterPro" id="IPR036514">
    <property type="entry name" value="SGNH_hydro_sf"/>
</dbReference>
<feature type="transmembrane region" description="Helical" evidence="9">
    <location>
        <begin position="85"/>
        <end position="103"/>
    </location>
</feature>
<dbReference type="PANTHER" id="PTHR23028">
    <property type="entry name" value="ACETYLTRANSFERASE"/>
    <property type="match status" value="1"/>
</dbReference>
<evidence type="ECO:0000256" key="8">
    <source>
        <dbReference type="SAM" id="MobiDB-lite"/>
    </source>
</evidence>
<dbReference type="SUPFAM" id="SSF52266">
    <property type="entry name" value="SGNH hydrolase"/>
    <property type="match status" value="1"/>
</dbReference>
<accession>A0AAE3YH90</accession>
<dbReference type="GO" id="GO:0016747">
    <property type="term" value="F:acyltransferase activity, transferring groups other than amino-acyl groups"/>
    <property type="evidence" value="ECO:0007669"/>
    <property type="project" value="InterPro"/>
</dbReference>
<evidence type="ECO:0000256" key="6">
    <source>
        <dbReference type="ARBA" id="ARBA00023136"/>
    </source>
</evidence>
<evidence type="ECO:0000256" key="2">
    <source>
        <dbReference type="ARBA" id="ARBA00022475"/>
    </source>
</evidence>
<evidence type="ECO:0000256" key="3">
    <source>
        <dbReference type="ARBA" id="ARBA00022679"/>
    </source>
</evidence>
<dbReference type="InterPro" id="IPR050879">
    <property type="entry name" value="Acyltransferase_3"/>
</dbReference>
<evidence type="ECO:0000256" key="4">
    <source>
        <dbReference type="ARBA" id="ARBA00022692"/>
    </source>
</evidence>
<feature type="compositionally biased region" description="Low complexity" evidence="8">
    <location>
        <begin position="439"/>
        <end position="448"/>
    </location>
</feature>
<organism evidence="11 12">
    <name type="scientific">Falsarthrobacter nasiphocae</name>
    <dbReference type="NCBI Taxonomy" id="189863"/>
    <lineage>
        <taxon>Bacteria</taxon>
        <taxon>Bacillati</taxon>
        <taxon>Actinomycetota</taxon>
        <taxon>Actinomycetes</taxon>
        <taxon>Micrococcales</taxon>
        <taxon>Micrococcaceae</taxon>
        <taxon>Falsarthrobacter</taxon>
    </lineage>
</organism>
<dbReference type="GO" id="GO:0005886">
    <property type="term" value="C:plasma membrane"/>
    <property type="evidence" value="ECO:0007669"/>
    <property type="project" value="UniProtKB-SubCell"/>
</dbReference>
<evidence type="ECO:0000256" key="9">
    <source>
        <dbReference type="SAM" id="Phobius"/>
    </source>
</evidence>
<dbReference type="RefSeq" id="WP_309850804.1">
    <property type="nucleotide sequence ID" value="NZ_BAAAIU010000005.1"/>
</dbReference>
<feature type="region of interest" description="Disordered" evidence="8">
    <location>
        <begin position="430"/>
        <end position="463"/>
    </location>
</feature>
<dbReference type="AlphaFoldDB" id="A0AAE3YH90"/>
<keyword evidence="6 9" id="KW-0472">Membrane</keyword>
<comment type="subcellular location">
    <subcellularLocation>
        <location evidence="1">Cell membrane</location>
        <topology evidence="1">Multi-pass membrane protein</topology>
    </subcellularLocation>
</comment>
<evidence type="ECO:0000259" key="10">
    <source>
        <dbReference type="Pfam" id="PF01757"/>
    </source>
</evidence>
<feature type="transmembrane region" description="Helical" evidence="9">
    <location>
        <begin position="45"/>
        <end position="64"/>
    </location>
</feature>
<feature type="transmembrane region" description="Helical" evidence="9">
    <location>
        <begin position="210"/>
        <end position="231"/>
    </location>
</feature>
<dbReference type="PANTHER" id="PTHR23028:SF53">
    <property type="entry name" value="ACYL_TRANSF_3 DOMAIN-CONTAINING PROTEIN"/>
    <property type="match status" value="1"/>
</dbReference>
<evidence type="ECO:0000313" key="12">
    <source>
        <dbReference type="Proteomes" id="UP001247307"/>
    </source>
</evidence>
<feature type="transmembrane region" description="Helical" evidence="9">
    <location>
        <begin position="154"/>
        <end position="170"/>
    </location>
</feature>
<feature type="transmembrane region" description="Helical" evidence="9">
    <location>
        <begin position="177"/>
        <end position="198"/>
    </location>
</feature>
<proteinExistence type="predicted"/>
<dbReference type="Pfam" id="PF01757">
    <property type="entry name" value="Acyl_transf_3"/>
    <property type="match status" value="1"/>
</dbReference>
<evidence type="ECO:0000256" key="5">
    <source>
        <dbReference type="ARBA" id="ARBA00022989"/>
    </source>
</evidence>
<feature type="transmembrane region" description="Helical" evidence="9">
    <location>
        <begin position="21"/>
        <end position="39"/>
    </location>
</feature>
<feature type="transmembrane region" description="Helical" evidence="9">
    <location>
        <begin position="243"/>
        <end position="260"/>
    </location>
</feature>
<dbReference type="InterPro" id="IPR002656">
    <property type="entry name" value="Acyl_transf_3_dom"/>
</dbReference>
<dbReference type="GO" id="GO:0009103">
    <property type="term" value="P:lipopolysaccharide biosynthetic process"/>
    <property type="evidence" value="ECO:0007669"/>
    <property type="project" value="TreeGrafter"/>
</dbReference>
<keyword evidence="7" id="KW-0012">Acyltransferase</keyword>
<dbReference type="EMBL" id="JAVDUI010000001">
    <property type="protein sequence ID" value="MDR6892174.1"/>
    <property type="molecule type" value="Genomic_DNA"/>
</dbReference>
<comment type="caution">
    <text evidence="11">The sequence shown here is derived from an EMBL/GenBank/DDBJ whole genome shotgun (WGS) entry which is preliminary data.</text>
</comment>
<gene>
    <name evidence="11" type="ORF">J2S35_001114</name>
</gene>
<reference evidence="11" key="1">
    <citation type="submission" date="2023-07" db="EMBL/GenBank/DDBJ databases">
        <title>Sequencing the genomes of 1000 actinobacteria strains.</title>
        <authorList>
            <person name="Klenk H.-P."/>
        </authorList>
    </citation>
    <scope>NUCLEOTIDE SEQUENCE</scope>
    <source>
        <strain evidence="11">DSM 13988</strain>
    </source>
</reference>
<keyword evidence="2" id="KW-1003">Cell membrane</keyword>
<dbReference type="Gene3D" id="3.40.50.1110">
    <property type="entry name" value="SGNH hydrolase"/>
    <property type="match status" value="1"/>
</dbReference>
<evidence type="ECO:0000256" key="7">
    <source>
        <dbReference type="ARBA" id="ARBA00023315"/>
    </source>
</evidence>
<keyword evidence="5 9" id="KW-1133">Transmembrane helix</keyword>
<feature type="domain" description="Acyltransferase 3" evidence="10">
    <location>
        <begin position="17"/>
        <end position="351"/>
    </location>
</feature>
<keyword evidence="12" id="KW-1185">Reference proteome</keyword>
<keyword evidence="4 9" id="KW-0812">Transmembrane</keyword>
<keyword evidence="3" id="KW-0808">Transferase</keyword>
<protein>
    <submittedName>
        <fullName evidence="11">Peptidoglycan/LPS O-acetylase OafA/YrhL</fullName>
    </submittedName>
</protein>
<dbReference type="Proteomes" id="UP001247307">
    <property type="component" value="Unassembled WGS sequence"/>
</dbReference>
<evidence type="ECO:0000313" key="11">
    <source>
        <dbReference type="EMBL" id="MDR6892174.1"/>
    </source>
</evidence>
<sequence>MQVSSAERTPAQPFRILGLDAFRAVAVLAVLAFHVHPALLPGGFIGVDVFFVVSGFLITTLLLREHARTGRIDLGQFWVRRARRLLPALAVVVVISIAASLAGSPDLRVGILRQTLGALTFSTNWIEIAHGSSYFNHTSPVLFMNFWSLAVEEQFYLVWPLLFILVMKAVPGRRARVGLAATAALLSAVLMAVLVAPGQDATRAYYGTDSHSFGLFAGIALAFAWAAGQGFDADTRAVRQARRGAVLAGLAGLAACLALVTEDGTFTYRGGLFFASLATAALIFSQLGSSAPLQPVFESAPVRWVGERSYGIYLWHWPALKIVNDLAPAAPFSAAWWGVQAVAVALTFGAAAASARWIEAPIRRNGFRATWAAARAALLGDGSPGARPLAARIAAGVTAAAVLLAAAGIATAPARSTVEQSIKDNERLLAESQAKAKQRASSRGGSAAPAPPSPSPAPGDRKAFDYPKSEDILFLGDSIVSTSAQGIVDRFPDAAVDGVPNRKWDEAEALVKQHAADGTLPRAVVVDFGTNGGVPDAGAVTRVLDALGPDRAVVLMTIYGQSTFIDAANAAYRDAAKGRPNVIIGEWHAAVKKDPSVLQADGTHPDIAGLYLYGDVVKQAFHDLAERSGGAIPKGWKITPGPSAP</sequence>
<name>A0AAE3YH90_9MICC</name>
<feature type="transmembrane region" description="Helical" evidence="9">
    <location>
        <begin position="389"/>
        <end position="410"/>
    </location>
</feature>